<gene>
    <name evidence="2" type="ORF">SHERM_22225</name>
</gene>
<protein>
    <recommendedName>
        <fullName evidence="1">Reverse transcriptase zinc-binding domain-containing protein</fullName>
    </recommendedName>
</protein>
<sequence length="299" mass="34046">MWKKTWAIKLKPKLKSFLWRCIHDSLPVAEKLHARGILPTSWCQICGEGIESLVHVLFHCDKAKKVWSIAPVSWNQKLIKPDNFKGWWSDLCNAKKGECWEDRVQLTVYILWWLWRTRNLCIFEKKSYDNREIIRKSSEEWREFAGVKIGPSISAALDQVGQICLFVSACSVPGMGSGFGCVAVIKNQNSMTMKWQVFLPSCYDVLEALLHGIHQALWKALLKEWKVLEVLVEDEAVARNLNNNHSFNGVKNDIADNIYILADLSTSCSFDVSSSDFICLASSLALEAISSCSCHEWLC</sequence>
<dbReference type="AlphaFoldDB" id="A0A9N7N8H4"/>
<dbReference type="InterPro" id="IPR026960">
    <property type="entry name" value="RVT-Znf"/>
</dbReference>
<reference evidence="2" key="1">
    <citation type="submission" date="2019-12" db="EMBL/GenBank/DDBJ databases">
        <authorList>
            <person name="Scholes J."/>
        </authorList>
    </citation>
    <scope>NUCLEOTIDE SEQUENCE</scope>
</reference>
<feature type="domain" description="Reverse transcriptase zinc-binding" evidence="1">
    <location>
        <begin position="2"/>
        <end position="67"/>
    </location>
</feature>
<name>A0A9N7N8H4_STRHE</name>
<dbReference type="Pfam" id="PF13966">
    <property type="entry name" value="zf-RVT"/>
    <property type="match status" value="1"/>
</dbReference>
<accession>A0A9N7N8H4</accession>
<keyword evidence="3" id="KW-1185">Reference proteome</keyword>
<dbReference type="EMBL" id="CACSLK010026072">
    <property type="protein sequence ID" value="CAA0825449.1"/>
    <property type="molecule type" value="Genomic_DNA"/>
</dbReference>
<comment type="caution">
    <text evidence="2">The sequence shown here is derived from an EMBL/GenBank/DDBJ whole genome shotgun (WGS) entry which is preliminary data.</text>
</comment>
<organism evidence="2 3">
    <name type="scientific">Striga hermonthica</name>
    <name type="common">Purple witchweed</name>
    <name type="synonym">Buchnera hermonthica</name>
    <dbReference type="NCBI Taxonomy" id="68872"/>
    <lineage>
        <taxon>Eukaryota</taxon>
        <taxon>Viridiplantae</taxon>
        <taxon>Streptophyta</taxon>
        <taxon>Embryophyta</taxon>
        <taxon>Tracheophyta</taxon>
        <taxon>Spermatophyta</taxon>
        <taxon>Magnoliopsida</taxon>
        <taxon>eudicotyledons</taxon>
        <taxon>Gunneridae</taxon>
        <taxon>Pentapetalae</taxon>
        <taxon>asterids</taxon>
        <taxon>lamiids</taxon>
        <taxon>Lamiales</taxon>
        <taxon>Orobanchaceae</taxon>
        <taxon>Buchnereae</taxon>
        <taxon>Striga</taxon>
    </lineage>
</organism>
<evidence type="ECO:0000313" key="3">
    <source>
        <dbReference type="Proteomes" id="UP001153555"/>
    </source>
</evidence>
<evidence type="ECO:0000313" key="2">
    <source>
        <dbReference type="EMBL" id="CAA0825449.1"/>
    </source>
</evidence>
<proteinExistence type="predicted"/>
<dbReference type="Proteomes" id="UP001153555">
    <property type="component" value="Unassembled WGS sequence"/>
</dbReference>
<evidence type="ECO:0000259" key="1">
    <source>
        <dbReference type="Pfam" id="PF13966"/>
    </source>
</evidence>
<dbReference type="OrthoDB" id="1747281at2759"/>